<dbReference type="Pfam" id="PF16010">
    <property type="entry name" value="CDH-cyt"/>
    <property type="match status" value="1"/>
</dbReference>
<evidence type="ECO:0000256" key="4">
    <source>
        <dbReference type="ARBA" id="ARBA00022982"/>
    </source>
</evidence>
<dbReference type="InterPro" id="IPR015920">
    <property type="entry name" value="Cellobiose_DH-like_cyt"/>
</dbReference>
<keyword evidence="5 8" id="KW-1133">Transmembrane helix</keyword>
<feature type="region of interest" description="Disordered" evidence="7">
    <location>
        <begin position="178"/>
        <end position="206"/>
    </location>
</feature>
<dbReference type="PANTHER" id="PTHR47797:SF3">
    <property type="entry name" value="CYTOCHROME B561 DOMAIN-CONTAINING PROTEIN"/>
    <property type="match status" value="1"/>
</dbReference>
<feature type="chain" id="PRO_5044203273" evidence="9">
    <location>
        <begin position="21"/>
        <end position="419"/>
    </location>
</feature>
<dbReference type="Gene3D" id="1.20.120.1770">
    <property type="match status" value="1"/>
</dbReference>
<dbReference type="PANTHER" id="PTHR47797">
    <property type="entry name" value="DEHYDROGENASE, PUTATIVE (AFU_ORTHOLOGUE AFUA_8G05805)-RELATED"/>
    <property type="match status" value="1"/>
</dbReference>
<evidence type="ECO:0000256" key="8">
    <source>
        <dbReference type="SAM" id="Phobius"/>
    </source>
</evidence>
<comment type="subcellular location">
    <subcellularLocation>
        <location evidence="1">Membrane</location>
    </subcellularLocation>
</comment>
<keyword evidence="6 8" id="KW-0472">Membrane</keyword>
<keyword evidence="11" id="KW-1185">Reference proteome</keyword>
<evidence type="ECO:0000256" key="7">
    <source>
        <dbReference type="SAM" id="MobiDB-lite"/>
    </source>
</evidence>
<feature type="transmembrane region" description="Helical" evidence="8">
    <location>
        <begin position="327"/>
        <end position="346"/>
    </location>
</feature>
<dbReference type="AlphaFoldDB" id="A0A177THC3"/>
<dbReference type="Pfam" id="PF03188">
    <property type="entry name" value="Cytochrom_B561"/>
    <property type="match status" value="1"/>
</dbReference>
<gene>
    <name evidence="10" type="ORF">A4X13_0g5862</name>
</gene>
<dbReference type="PROSITE" id="PS50836">
    <property type="entry name" value="DOMON"/>
    <property type="match status" value="1"/>
</dbReference>
<dbReference type="EMBL" id="LWDF02000496">
    <property type="protein sequence ID" value="KAE8246282.1"/>
    <property type="molecule type" value="Genomic_DNA"/>
</dbReference>
<evidence type="ECO:0000256" key="1">
    <source>
        <dbReference type="ARBA" id="ARBA00004370"/>
    </source>
</evidence>
<comment type="caution">
    <text evidence="10">The sequence shown here is derived from an EMBL/GenBank/DDBJ whole genome shotgun (WGS) entry which is preliminary data.</text>
</comment>
<feature type="transmembrane region" description="Helical" evidence="8">
    <location>
        <begin position="266"/>
        <end position="286"/>
    </location>
</feature>
<evidence type="ECO:0000256" key="2">
    <source>
        <dbReference type="ARBA" id="ARBA00022448"/>
    </source>
</evidence>
<reference evidence="10" key="1">
    <citation type="submission" date="2016-04" db="EMBL/GenBank/DDBJ databases">
        <authorList>
            <person name="Nguyen H.D."/>
            <person name="Samba Siva P."/>
            <person name="Cullis J."/>
            <person name="Levesque C.A."/>
            <person name="Hambleton S."/>
        </authorList>
    </citation>
    <scope>NUCLEOTIDE SEQUENCE</scope>
    <source>
        <strain evidence="10">DAOMC 236416</strain>
    </source>
</reference>
<keyword evidence="9" id="KW-0732">Signal</keyword>
<evidence type="ECO:0000313" key="10">
    <source>
        <dbReference type="EMBL" id="KAE8246282.1"/>
    </source>
</evidence>
<organism evidence="10 11">
    <name type="scientific">Tilletia indica</name>
    <dbReference type="NCBI Taxonomy" id="43049"/>
    <lineage>
        <taxon>Eukaryota</taxon>
        <taxon>Fungi</taxon>
        <taxon>Dikarya</taxon>
        <taxon>Basidiomycota</taxon>
        <taxon>Ustilaginomycotina</taxon>
        <taxon>Exobasidiomycetes</taxon>
        <taxon>Tilletiales</taxon>
        <taxon>Tilletiaceae</taxon>
        <taxon>Tilletia</taxon>
    </lineage>
</organism>
<evidence type="ECO:0000256" key="5">
    <source>
        <dbReference type="ARBA" id="ARBA00022989"/>
    </source>
</evidence>
<evidence type="ECO:0000256" key="3">
    <source>
        <dbReference type="ARBA" id="ARBA00022692"/>
    </source>
</evidence>
<evidence type="ECO:0000313" key="11">
    <source>
        <dbReference type="Proteomes" id="UP000077521"/>
    </source>
</evidence>
<feature type="compositionally biased region" description="Low complexity" evidence="7">
    <location>
        <begin position="401"/>
        <end position="410"/>
    </location>
</feature>
<sequence length="419" mass="44648">MRFSPSILLSAVALAASTRAAKFGDQFCKNALCIGAIYDDEAMTVSYKAVYTGTAPGWIGVGQGLQMAGANMMVGWATSDGKVVLSQRSSPSHVMPTAQQVKASAFVPNADASSTNSSMTVLSWMFPVQAGFASSKTAHIWSISSVSPNSADANANLVKHNQDGRMTLDLTKLIQTKAPASGSGTGTGSGTVDDPMPTASDSSSGGADYQSAIRDLSLRPVRLYLAHMIVMCIAWFGLVPAGILIGRFGRTLFPDSWLKVHRGVQMTAVLAIIIGFGLAVSAVSSIGDPHFVGTHQRVGLAMFILVLIQASWGHIGHFLFKSHGSRLVNYGHILLGTVLFFGLALWQVRTGFGEWGWQAPSFVPNIVFPVLFGVITAAWLLGMLLIPRQNRRAAESREKIPSSPYDSSNPYDPPMGQRA</sequence>
<name>A0A177THC3_9BASI</name>
<feature type="signal peptide" evidence="9">
    <location>
        <begin position="1"/>
        <end position="20"/>
    </location>
</feature>
<feature type="transmembrane region" description="Helical" evidence="8">
    <location>
        <begin position="298"/>
        <end position="320"/>
    </location>
</feature>
<feature type="transmembrane region" description="Helical" evidence="8">
    <location>
        <begin position="224"/>
        <end position="245"/>
    </location>
</feature>
<accession>A0A177THC3</accession>
<dbReference type="PROSITE" id="PS50939">
    <property type="entry name" value="CYTOCHROME_B561"/>
    <property type="match status" value="1"/>
</dbReference>
<feature type="region of interest" description="Disordered" evidence="7">
    <location>
        <begin position="395"/>
        <end position="419"/>
    </location>
</feature>
<evidence type="ECO:0000256" key="9">
    <source>
        <dbReference type="SAM" id="SignalP"/>
    </source>
</evidence>
<dbReference type="CDD" id="cd08760">
    <property type="entry name" value="Cyt_b561_FRRS1_like"/>
    <property type="match status" value="1"/>
</dbReference>
<dbReference type="Gene3D" id="2.60.40.1210">
    <property type="entry name" value="Cellobiose dehydrogenase, cytochrome domain"/>
    <property type="match status" value="1"/>
</dbReference>
<dbReference type="SMART" id="SM00665">
    <property type="entry name" value="B561"/>
    <property type="match status" value="1"/>
</dbReference>
<dbReference type="GO" id="GO:0016020">
    <property type="term" value="C:membrane"/>
    <property type="evidence" value="ECO:0007669"/>
    <property type="project" value="UniProtKB-SubCell"/>
</dbReference>
<keyword evidence="4" id="KW-0249">Electron transport</keyword>
<keyword evidence="2" id="KW-0813">Transport</keyword>
<dbReference type="InterPro" id="IPR006593">
    <property type="entry name" value="Cyt_b561/ferric_Rdtase_TM"/>
</dbReference>
<dbReference type="InterPro" id="IPR005018">
    <property type="entry name" value="DOMON_domain"/>
</dbReference>
<keyword evidence="3 8" id="KW-0812">Transmembrane</keyword>
<proteinExistence type="predicted"/>
<evidence type="ECO:0000256" key="6">
    <source>
        <dbReference type="ARBA" id="ARBA00023136"/>
    </source>
</evidence>
<feature type="transmembrane region" description="Helical" evidence="8">
    <location>
        <begin position="366"/>
        <end position="386"/>
    </location>
</feature>
<protein>
    <submittedName>
        <fullName evidence="10">Uncharacterized protein</fullName>
    </submittedName>
</protein>
<dbReference type="Proteomes" id="UP000077521">
    <property type="component" value="Unassembled WGS sequence"/>
</dbReference>
<reference evidence="10" key="2">
    <citation type="journal article" date="2019" name="IMA Fungus">
        <title>Genome sequencing and comparison of five Tilletia species to identify candidate genes for the detection of regulated species infecting wheat.</title>
        <authorList>
            <person name="Nguyen H.D.T."/>
            <person name="Sultana T."/>
            <person name="Kesanakurti P."/>
            <person name="Hambleton S."/>
        </authorList>
    </citation>
    <scope>NUCLEOTIDE SEQUENCE</scope>
    <source>
        <strain evidence="10">DAOMC 236416</strain>
    </source>
</reference>
<dbReference type="CDD" id="cd09630">
    <property type="entry name" value="CDH_like_cytochrome"/>
    <property type="match status" value="1"/>
</dbReference>
<dbReference type="SUPFAM" id="SSF49344">
    <property type="entry name" value="CBD9-like"/>
    <property type="match status" value="1"/>
</dbReference>